<evidence type="ECO:0000313" key="3">
    <source>
        <dbReference type="Proteomes" id="UP000304928"/>
    </source>
</evidence>
<dbReference type="Proteomes" id="UP000304947">
    <property type="component" value="Unassembled WGS sequence"/>
</dbReference>
<organism evidence="1 3">
    <name type="scientific">Aureobasidium pullulans</name>
    <name type="common">Black yeast</name>
    <name type="synonym">Pullularia pullulans</name>
    <dbReference type="NCBI Taxonomy" id="5580"/>
    <lineage>
        <taxon>Eukaryota</taxon>
        <taxon>Fungi</taxon>
        <taxon>Dikarya</taxon>
        <taxon>Ascomycota</taxon>
        <taxon>Pezizomycotina</taxon>
        <taxon>Dothideomycetes</taxon>
        <taxon>Dothideomycetidae</taxon>
        <taxon>Dothideales</taxon>
        <taxon>Saccotheciaceae</taxon>
        <taxon>Aureobasidium</taxon>
    </lineage>
</organism>
<comment type="caution">
    <text evidence="1">The sequence shown here is derived from an EMBL/GenBank/DDBJ whole genome shotgun (WGS) entry which is preliminary data.</text>
</comment>
<sequence>MSNNTTLATNNILIITPLKPTKMPSFNNIVAAMAFSAGIAQAIPQYQNVSSSAAPSVKTNATSSGAASRTSSAGGMATLPALAESAYCPGLNGALVGDYLIQCGVTHFGTILQVGNGTVAVAKRAVYTSLGDCINVCEATTSCVGTAFDTAARTCTLYSEVGAEVAAAGIDFAVLTNPTGSVVPSGGVATSTIFSTQVVTISSCAPTVTNCPLKSGQASAVITQVVPVSTTVYVCPSAVTIPASAVACGCAATPITVTQYAPSSGSMVPVQTVVVNSPVPTATVLTTTVCTSCAKPTANMNNGGNNGNGVTSTVTACNGNCPTGTATGSKTGSTMAVYTGAADSVKAGMGFAAFVAGAAVLL</sequence>
<evidence type="ECO:0000313" key="1">
    <source>
        <dbReference type="EMBL" id="THW95841.1"/>
    </source>
</evidence>
<dbReference type="EMBL" id="QZBU01000129">
    <property type="protein sequence ID" value="TIA72346.1"/>
    <property type="molecule type" value="Genomic_DNA"/>
</dbReference>
<reference evidence="3 4" key="1">
    <citation type="submission" date="2018-10" db="EMBL/GenBank/DDBJ databases">
        <title>Fifty Aureobasidium pullulans genomes reveal a recombining polyextremotolerant generalist.</title>
        <authorList>
            <person name="Gostincar C."/>
            <person name="Turk M."/>
            <person name="Zajc J."/>
            <person name="Gunde-Cimerman N."/>
        </authorList>
    </citation>
    <scope>NUCLEOTIDE SEQUENCE [LARGE SCALE GENOMIC DNA]</scope>
    <source>
        <strain evidence="1 3">EXF-10507</strain>
        <strain evidence="2 4">EXF-3380</strain>
    </source>
</reference>
<dbReference type="AlphaFoldDB" id="A0A4S8S5W3"/>
<evidence type="ECO:0000313" key="2">
    <source>
        <dbReference type="EMBL" id="TIA72346.1"/>
    </source>
</evidence>
<dbReference type="Proteomes" id="UP000304928">
    <property type="component" value="Unassembled WGS sequence"/>
</dbReference>
<evidence type="ECO:0008006" key="5">
    <source>
        <dbReference type="Google" id="ProtNLM"/>
    </source>
</evidence>
<proteinExistence type="predicted"/>
<accession>A0A4S8S5W3</accession>
<gene>
    <name evidence="2" type="ORF">D6C83_00858</name>
    <name evidence="1" type="ORF">D6D15_01140</name>
</gene>
<name>A0A4S8S5W3_AURPU</name>
<dbReference type="EMBL" id="QZAR01000009">
    <property type="protein sequence ID" value="THW95841.1"/>
    <property type="molecule type" value="Genomic_DNA"/>
</dbReference>
<evidence type="ECO:0000313" key="4">
    <source>
        <dbReference type="Proteomes" id="UP000304947"/>
    </source>
</evidence>
<protein>
    <recommendedName>
        <fullName evidence="5">Apple domain-containing protein</fullName>
    </recommendedName>
</protein>